<organism evidence="1 2">
    <name type="scientific">Pontibacter mucosus</name>
    <dbReference type="NCBI Taxonomy" id="1649266"/>
    <lineage>
        <taxon>Bacteria</taxon>
        <taxon>Pseudomonadati</taxon>
        <taxon>Bacteroidota</taxon>
        <taxon>Cytophagia</taxon>
        <taxon>Cytophagales</taxon>
        <taxon>Hymenobacteraceae</taxon>
        <taxon>Pontibacter</taxon>
    </lineage>
</organism>
<evidence type="ECO:0000313" key="2">
    <source>
        <dbReference type="Proteomes" id="UP000244225"/>
    </source>
</evidence>
<evidence type="ECO:0000313" key="1">
    <source>
        <dbReference type="EMBL" id="PTX22265.1"/>
    </source>
</evidence>
<name>A0A2T5YSH4_9BACT</name>
<comment type="caution">
    <text evidence="1">The sequence shown here is derived from an EMBL/GenBank/DDBJ whole genome shotgun (WGS) entry which is preliminary data.</text>
</comment>
<dbReference type="EMBL" id="QBKI01000001">
    <property type="protein sequence ID" value="PTX22265.1"/>
    <property type="molecule type" value="Genomic_DNA"/>
</dbReference>
<accession>A0A2T5YSH4</accession>
<dbReference type="AlphaFoldDB" id="A0A2T5YSH4"/>
<protein>
    <submittedName>
        <fullName evidence="1">Uncharacterized protein</fullName>
    </submittedName>
</protein>
<gene>
    <name evidence="1" type="ORF">C8N40_10187</name>
</gene>
<dbReference type="Proteomes" id="UP000244225">
    <property type="component" value="Unassembled WGS sequence"/>
</dbReference>
<reference evidence="1 2" key="1">
    <citation type="submission" date="2018-04" db="EMBL/GenBank/DDBJ databases">
        <title>Genomic Encyclopedia of Archaeal and Bacterial Type Strains, Phase II (KMG-II): from individual species to whole genera.</title>
        <authorList>
            <person name="Goeker M."/>
        </authorList>
    </citation>
    <scope>NUCLEOTIDE SEQUENCE [LARGE SCALE GENOMIC DNA]</scope>
    <source>
        <strain evidence="1 2">DSM 100162</strain>
    </source>
</reference>
<dbReference type="PROSITE" id="PS51257">
    <property type="entry name" value="PROKAR_LIPOPROTEIN"/>
    <property type="match status" value="1"/>
</dbReference>
<keyword evidence="2" id="KW-1185">Reference proteome</keyword>
<sequence length="111" mass="12633">MKTCVYLILMLSTIGFLGCNEDDDSFKPMSCQQFGSIIESKSKINGRVYQIADLWVIDVLLNEKIVRCSPCNLPDELKIENLNIVIDANFYQIPPNVRMVGTPIEITQIYE</sequence>
<proteinExistence type="predicted"/>